<comment type="caution">
    <text evidence="8">The sequence shown here is derived from an EMBL/GenBank/DDBJ whole genome shotgun (WGS) entry which is preliminary data.</text>
</comment>
<keyword evidence="9" id="KW-1185">Reference proteome</keyword>
<dbReference type="Gene3D" id="1.10.10.10">
    <property type="entry name" value="Winged helix-like DNA-binding domain superfamily/Winged helix DNA-binding domain"/>
    <property type="match status" value="1"/>
</dbReference>
<dbReference type="GO" id="GO:0032993">
    <property type="term" value="C:protein-DNA complex"/>
    <property type="evidence" value="ECO:0007669"/>
    <property type="project" value="TreeGrafter"/>
</dbReference>
<dbReference type="SUPFAM" id="SSF46785">
    <property type="entry name" value="Winged helix' DNA-binding domain"/>
    <property type="match status" value="1"/>
</dbReference>
<keyword evidence="4" id="KW-0238">DNA-binding</keyword>
<dbReference type="GO" id="GO:0006355">
    <property type="term" value="P:regulation of DNA-templated transcription"/>
    <property type="evidence" value="ECO:0007669"/>
    <property type="project" value="TreeGrafter"/>
</dbReference>
<dbReference type="SUPFAM" id="SSF52172">
    <property type="entry name" value="CheY-like"/>
    <property type="match status" value="1"/>
</dbReference>
<sequence length="210" mass="23336">MGLKLLLAEDDFDLRESITLALTMDGFDVTACESAEQAIGCTMRHQYDVALLDLVMEGMSGIDAIASLKKLNPNIGIVIGTAFGTIDTAVDAMKKGADEFLTKPFQLQTLSVTLKRVHAEKSLKAPTADKDSDQVFSALANPIRRNVIYQLTIHQKLKFMDLCRLVGIDDHTKFNFHLRQLIKSNLVKQEEGKSYILTKKGVDVESRLHL</sequence>
<dbReference type="PROSITE" id="PS50110">
    <property type="entry name" value="RESPONSE_REGULATORY"/>
    <property type="match status" value="1"/>
</dbReference>
<feature type="domain" description="Response regulatory" evidence="7">
    <location>
        <begin position="4"/>
        <end position="118"/>
    </location>
</feature>
<dbReference type="InterPro" id="IPR011006">
    <property type="entry name" value="CheY-like_superfamily"/>
</dbReference>
<dbReference type="GO" id="GO:0000156">
    <property type="term" value="F:phosphorelay response regulator activity"/>
    <property type="evidence" value="ECO:0007669"/>
    <property type="project" value="TreeGrafter"/>
</dbReference>
<keyword evidence="5" id="KW-0804">Transcription</keyword>
<keyword evidence="1 6" id="KW-0597">Phosphoprotein</keyword>
<reference evidence="8 9" key="1">
    <citation type="journal article" date="2012" name="Science">
        <title>Ecological populations of bacteria act as socially cohesive units of antibiotic production and resistance.</title>
        <authorList>
            <person name="Cordero O.X."/>
            <person name="Wildschutte H."/>
            <person name="Kirkup B."/>
            <person name="Proehl S."/>
            <person name="Ngo L."/>
            <person name="Hussain F."/>
            <person name="Le Roux F."/>
            <person name="Mincer T."/>
            <person name="Polz M.F."/>
        </authorList>
    </citation>
    <scope>NUCLEOTIDE SEQUENCE [LARGE SCALE GENOMIC DNA]</scope>
    <source>
        <strain evidence="8 9">FF-238</strain>
    </source>
</reference>
<dbReference type="Proteomes" id="UP000094165">
    <property type="component" value="Unassembled WGS sequence"/>
</dbReference>
<evidence type="ECO:0000256" key="4">
    <source>
        <dbReference type="ARBA" id="ARBA00023125"/>
    </source>
</evidence>
<proteinExistence type="predicted"/>
<dbReference type="InterPro" id="IPR055771">
    <property type="entry name" value="DUF7347"/>
</dbReference>
<evidence type="ECO:0000256" key="2">
    <source>
        <dbReference type="ARBA" id="ARBA00023012"/>
    </source>
</evidence>
<dbReference type="PANTHER" id="PTHR48111:SF1">
    <property type="entry name" value="TWO-COMPONENT RESPONSE REGULATOR ORR33"/>
    <property type="match status" value="1"/>
</dbReference>
<name>A0A1E5D0S1_9VIBR</name>
<evidence type="ECO:0000256" key="1">
    <source>
        <dbReference type="ARBA" id="ARBA00022553"/>
    </source>
</evidence>
<dbReference type="Pfam" id="PF24038">
    <property type="entry name" value="DUF7347"/>
    <property type="match status" value="1"/>
</dbReference>
<evidence type="ECO:0000259" key="7">
    <source>
        <dbReference type="PROSITE" id="PS50110"/>
    </source>
</evidence>
<dbReference type="SMART" id="SM00448">
    <property type="entry name" value="REC"/>
    <property type="match status" value="1"/>
</dbReference>
<dbReference type="PANTHER" id="PTHR48111">
    <property type="entry name" value="REGULATOR OF RPOS"/>
    <property type="match status" value="1"/>
</dbReference>
<dbReference type="InterPro" id="IPR039420">
    <property type="entry name" value="WalR-like"/>
</dbReference>
<evidence type="ECO:0000256" key="5">
    <source>
        <dbReference type="ARBA" id="ARBA00023163"/>
    </source>
</evidence>
<keyword evidence="2" id="KW-0902">Two-component regulatory system</keyword>
<dbReference type="InterPro" id="IPR036390">
    <property type="entry name" value="WH_DNA-bd_sf"/>
</dbReference>
<dbReference type="AlphaFoldDB" id="A0A1E5D0S1"/>
<organism evidence="8 9">
    <name type="scientific">Vibrio genomosp. F6 str. FF-238</name>
    <dbReference type="NCBI Taxonomy" id="1191298"/>
    <lineage>
        <taxon>Bacteria</taxon>
        <taxon>Pseudomonadati</taxon>
        <taxon>Pseudomonadota</taxon>
        <taxon>Gammaproteobacteria</taxon>
        <taxon>Vibrionales</taxon>
        <taxon>Vibrionaceae</taxon>
        <taxon>Vibrio</taxon>
    </lineage>
</organism>
<evidence type="ECO:0000313" key="9">
    <source>
        <dbReference type="Proteomes" id="UP000094165"/>
    </source>
</evidence>
<keyword evidence="3" id="KW-0805">Transcription regulation</keyword>
<dbReference type="InterPro" id="IPR001789">
    <property type="entry name" value="Sig_transdc_resp-reg_receiver"/>
</dbReference>
<protein>
    <submittedName>
        <fullName evidence="8">ArsR family transcriptional regulator</fullName>
    </submittedName>
</protein>
<dbReference type="Pfam" id="PF00072">
    <property type="entry name" value="Response_reg"/>
    <property type="match status" value="1"/>
</dbReference>
<evidence type="ECO:0000256" key="3">
    <source>
        <dbReference type="ARBA" id="ARBA00023015"/>
    </source>
</evidence>
<gene>
    <name evidence="8" type="ORF">A130_14745</name>
</gene>
<evidence type="ECO:0000256" key="6">
    <source>
        <dbReference type="PROSITE-ProRule" id="PRU00169"/>
    </source>
</evidence>
<dbReference type="EMBL" id="AJYW02000097">
    <property type="protein sequence ID" value="OEE76957.1"/>
    <property type="molecule type" value="Genomic_DNA"/>
</dbReference>
<dbReference type="InterPro" id="IPR036388">
    <property type="entry name" value="WH-like_DNA-bd_sf"/>
</dbReference>
<dbReference type="Gene3D" id="3.40.50.2300">
    <property type="match status" value="1"/>
</dbReference>
<dbReference type="RefSeq" id="WP_017054572.1">
    <property type="nucleotide sequence ID" value="NZ_AJYW02000097.1"/>
</dbReference>
<evidence type="ECO:0000313" key="8">
    <source>
        <dbReference type="EMBL" id="OEE76957.1"/>
    </source>
</evidence>
<feature type="modified residue" description="4-aspartylphosphate" evidence="6">
    <location>
        <position position="53"/>
    </location>
</feature>
<dbReference type="GO" id="GO:0000976">
    <property type="term" value="F:transcription cis-regulatory region binding"/>
    <property type="evidence" value="ECO:0007669"/>
    <property type="project" value="TreeGrafter"/>
</dbReference>
<dbReference type="GO" id="GO:0005829">
    <property type="term" value="C:cytosol"/>
    <property type="evidence" value="ECO:0007669"/>
    <property type="project" value="TreeGrafter"/>
</dbReference>
<accession>A0A1E5D0S1</accession>